<organism evidence="2 3">
    <name type="scientific">Nepenthes gracilis</name>
    <name type="common">Slender pitcher plant</name>
    <dbReference type="NCBI Taxonomy" id="150966"/>
    <lineage>
        <taxon>Eukaryota</taxon>
        <taxon>Viridiplantae</taxon>
        <taxon>Streptophyta</taxon>
        <taxon>Embryophyta</taxon>
        <taxon>Tracheophyta</taxon>
        <taxon>Spermatophyta</taxon>
        <taxon>Magnoliopsida</taxon>
        <taxon>eudicotyledons</taxon>
        <taxon>Gunneridae</taxon>
        <taxon>Pentapetalae</taxon>
        <taxon>Caryophyllales</taxon>
        <taxon>Nepenthaceae</taxon>
        <taxon>Nepenthes</taxon>
    </lineage>
</organism>
<feature type="region of interest" description="Disordered" evidence="1">
    <location>
        <begin position="18"/>
        <end position="49"/>
    </location>
</feature>
<dbReference type="PANTHER" id="PTHR12398">
    <property type="entry name" value="PROTEIN PHOSPHATASE INHIBITOR"/>
    <property type="match status" value="1"/>
</dbReference>
<feature type="region of interest" description="Disordered" evidence="1">
    <location>
        <begin position="131"/>
        <end position="183"/>
    </location>
</feature>
<accession>A0AAD3SE68</accession>
<evidence type="ECO:0000313" key="3">
    <source>
        <dbReference type="Proteomes" id="UP001279734"/>
    </source>
</evidence>
<gene>
    <name evidence="2" type="ORF">Nepgr_010842</name>
</gene>
<dbReference type="GO" id="GO:0009966">
    <property type="term" value="P:regulation of signal transduction"/>
    <property type="evidence" value="ECO:0007669"/>
    <property type="project" value="InterPro"/>
</dbReference>
<dbReference type="GO" id="GO:0004864">
    <property type="term" value="F:protein phosphatase inhibitor activity"/>
    <property type="evidence" value="ECO:0007669"/>
    <property type="project" value="InterPro"/>
</dbReference>
<name>A0AAD3SE68_NEPGR</name>
<comment type="caution">
    <text evidence="2">The sequence shown here is derived from an EMBL/GenBank/DDBJ whole genome shotgun (WGS) entry which is preliminary data.</text>
</comment>
<feature type="compositionally biased region" description="Acidic residues" evidence="1">
    <location>
        <begin position="86"/>
        <end position="101"/>
    </location>
</feature>
<dbReference type="Pfam" id="PF04979">
    <property type="entry name" value="IPP-2"/>
    <property type="match status" value="1"/>
</dbReference>
<feature type="region of interest" description="Disordered" evidence="1">
    <location>
        <begin position="69"/>
        <end position="111"/>
    </location>
</feature>
<dbReference type="EMBL" id="BSYO01000008">
    <property type="protein sequence ID" value="GMH09002.1"/>
    <property type="molecule type" value="Genomic_DNA"/>
</dbReference>
<evidence type="ECO:0000313" key="2">
    <source>
        <dbReference type="EMBL" id="GMH09002.1"/>
    </source>
</evidence>
<feature type="compositionally biased region" description="Polar residues" evidence="1">
    <location>
        <begin position="69"/>
        <end position="84"/>
    </location>
</feature>
<dbReference type="AlphaFoldDB" id="A0AAD3SE68"/>
<dbReference type="PANTHER" id="PTHR12398:SF20">
    <property type="entry name" value="PROTEIN PHOSPHATASE 1 REGULATORY INHIBITOR SUBUNIT 2"/>
    <property type="match status" value="1"/>
</dbReference>
<feature type="compositionally biased region" description="Polar residues" evidence="1">
    <location>
        <begin position="171"/>
        <end position="183"/>
    </location>
</feature>
<reference evidence="2" key="1">
    <citation type="submission" date="2023-05" db="EMBL/GenBank/DDBJ databases">
        <title>Nepenthes gracilis genome sequencing.</title>
        <authorList>
            <person name="Fukushima K."/>
        </authorList>
    </citation>
    <scope>NUCLEOTIDE SEQUENCE</scope>
    <source>
        <strain evidence="2">SING2019-196</strain>
    </source>
</reference>
<sequence length="183" mass="20240">MKGRVRWNEANLGEIERNKPVRQKITEPKTPYHPMMYDDGSSSPLSVSFSESAGEAARAEELWNALSDVASSSRKNTSRSVGWTSSEDEEDAMELDDEDSETDKSGMSFKEQRRMHYDEFLKVKELRRTNSSFVDELDEDENDDTGKIGRADPCPLASGAGVNGIGIDEGNPSSCHQLSPSAT</sequence>
<keyword evidence="3" id="KW-1185">Reference proteome</keyword>
<dbReference type="Proteomes" id="UP001279734">
    <property type="component" value="Unassembled WGS sequence"/>
</dbReference>
<proteinExistence type="predicted"/>
<feature type="compositionally biased region" description="Basic and acidic residues" evidence="1">
    <location>
        <begin position="18"/>
        <end position="27"/>
    </location>
</feature>
<protein>
    <recommendedName>
        <fullName evidence="4">Protein phosphatase inhibitor 2</fullName>
    </recommendedName>
</protein>
<evidence type="ECO:0008006" key="4">
    <source>
        <dbReference type="Google" id="ProtNLM"/>
    </source>
</evidence>
<evidence type="ECO:0000256" key="1">
    <source>
        <dbReference type="SAM" id="MobiDB-lite"/>
    </source>
</evidence>
<dbReference type="InterPro" id="IPR007062">
    <property type="entry name" value="PPI-2"/>
</dbReference>